<proteinExistence type="inferred from homology"/>
<organism evidence="3 4">
    <name type="scientific">Nonomuraea insulae</name>
    <dbReference type="NCBI Taxonomy" id="1616787"/>
    <lineage>
        <taxon>Bacteria</taxon>
        <taxon>Bacillati</taxon>
        <taxon>Actinomycetota</taxon>
        <taxon>Actinomycetes</taxon>
        <taxon>Streptosporangiales</taxon>
        <taxon>Streptosporangiaceae</taxon>
        <taxon>Nonomuraea</taxon>
    </lineage>
</organism>
<dbReference type="PANTHER" id="PTHR43664">
    <property type="entry name" value="MONOAMINE OXIDASE-RELATED"/>
    <property type="match status" value="1"/>
</dbReference>
<evidence type="ECO:0000313" key="3">
    <source>
        <dbReference type="EMBL" id="MFC5833846.1"/>
    </source>
</evidence>
<comment type="similarity">
    <text evidence="1">Belongs to the enoyl-CoA hydratase/isomerase family.</text>
</comment>
<evidence type="ECO:0000259" key="2">
    <source>
        <dbReference type="Pfam" id="PF01575"/>
    </source>
</evidence>
<dbReference type="Pfam" id="PF01575">
    <property type="entry name" value="MaoC_dehydratas"/>
    <property type="match status" value="1"/>
</dbReference>
<dbReference type="InterPro" id="IPR002539">
    <property type="entry name" value="MaoC-like_dom"/>
</dbReference>
<evidence type="ECO:0000256" key="1">
    <source>
        <dbReference type="ARBA" id="ARBA00005254"/>
    </source>
</evidence>
<name>A0ABW1DAV2_9ACTN</name>
<dbReference type="Proteomes" id="UP001596058">
    <property type="component" value="Unassembled WGS sequence"/>
</dbReference>
<protein>
    <submittedName>
        <fullName evidence="3">MaoC/PaaZ C-terminal domain-containing protein</fullName>
    </submittedName>
</protein>
<dbReference type="InterPro" id="IPR029069">
    <property type="entry name" value="HotDog_dom_sf"/>
</dbReference>
<dbReference type="EMBL" id="JBHSPA010000098">
    <property type="protein sequence ID" value="MFC5833846.1"/>
    <property type="molecule type" value="Genomic_DNA"/>
</dbReference>
<gene>
    <name evidence="3" type="ORF">ACFPZ3_59240</name>
</gene>
<dbReference type="SUPFAM" id="SSF54637">
    <property type="entry name" value="Thioesterase/thiol ester dehydrase-isomerase"/>
    <property type="match status" value="1"/>
</dbReference>
<sequence length="153" mass="16670">MSLRWPDLHLGQEFQSRTRTITEADVVAFAGLTGDYSEIHMSESFAAAGDFGGRIAHGLLVLSYAHGMMLGGGLLADCAVAFLGMSEWRFRGSVHLGDTIQVKFRVGELRKSRSLEHRGILTFDVEIVNQHGAVVQSGRKSLLLSTEAAPRGR</sequence>
<dbReference type="RefSeq" id="WP_379523268.1">
    <property type="nucleotide sequence ID" value="NZ_JBHSPA010000098.1"/>
</dbReference>
<accession>A0ABW1DAV2</accession>
<dbReference type="PANTHER" id="PTHR43664:SF1">
    <property type="entry name" value="BETA-METHYLMALYL-COA DEHYDRATASE"/>
    <property type="match status" value="1"/>
</dbReference>
<feature type="domain" description="MaoC-like" evidence="2">
    <location>
        <begin position="11"/>
        <end position="113"/>
    </location>
</feature>
<dbReference type="InterPro" id="IPR052342">
    <property type="entry name" value="MCH/BMMD"/>
</dbReference>
<comment type="caution">
    <text evidence="3">The sequence shown here is derived from an EMBL/GenBank/DDBJ whole genome shotgun (WGS) entry which is preliminary data.</text>
</comment>
<dbReference type="Gene3D" id="3.10.129.10">
    <property type="entry name" value="Hotdog Thioesterase"/>
    <property type="match status" value="1"/>
</dbReference>
<keyword evidence="4" id="KW-1185">Reference proteome</keyword>
<evidence type="ECO:0000313" key="4">
    <source>
        <dbReference type="Proteomes" id="UP001596058"/>
    </source>
</evidence>
<reference evidence="4" key="1">
    <citation type="journal article" date="2019" name="Int. J. Syst. Evol. Microbiol.">
        <title>The Global Catalogue of Microorganisms (GCM) 10K type strain sequencing project: providing services to taxonomists for standard genome sequencing and annotation.</title>
        <authorList>
            <consortium name="The Broad Institute Genomics Platform"/>
            <consortium name="The Broad Institute Genome Sequencing Center for Infectious Disease"/>
            <person name="Wu L."/>
            <person name="Ma J."/>
        </authorList>
    </citation>
    <scope>NUCLEOTIDE SEQUENCE [LARGE SCALE GENOMIC DNA]</scope>
    <source>
        <strain evidence="4">CCUG 53903</strain>
    </source>
</reference>